<feature type="domain" description="CIP2A N-terminal" evidence="2">
    <location>
        <begin position="32"/>
        <end position="216"/>
    </location>
</feature>
<reference evidence="4" key="1">
    <citation type="submission" date="2025-08" db="UniProtKB">
        <authorList>
            <consortium name="RefSeq"/>
        </authorList>
    </citation>
    <scope>IDENTIFICATION</scope>
    <source>
        <tissue evidence="4">Whole organism</tissue>
    </source>
</reference>
<organism evidence="3 4">
    <name type="scientific">Hyalella azteca</name>
    <name type="common">Amphipod</name>
    <dbReference type="NCBI Taxonomy" id="294128"/>
    <lineage>
        <taxon>Eukaryota</taxon>
        <taxon>Metazoa</taxon>
        <taxon>Ecdysozoa</taxon>
        <taxon>Arthropoda</taxon>
        <taxon>Crustacea</taxon>
        <taxon>Multicrustacea</taxon>
        <taxon>Malacostraca</taxon>
        <taxon>Eumalacostraca</taxon>
        <taxon>Peracarida</taxon>
        <taxon>Amphipoda</taxon>
        <taxon>Senticaudata</taxon>
        <taxon>Talitrida</taxon>
        <taxon>Talitroidea</taxon>
        <taxon>Hyalellidae</taxon>
        <taxon>Hyalella</taxon>
    </lineage>
</organism>
<dbReference type="AlphaFoldDB" id="A0A8B7NZZ2"/>
<keyword evidence="3" id="KW-1185">Reference proteome</keyword>
<evidence type="ECO:0000313" key="3">
    <source>
        <dbReference type="Proteomes" id="UP000694843"/>
    </source>
</evidence>
<feature type="coiled-coil region" evidence="1">
    <location>
        <begin position="726"/>
        <end position="851"/>
    </location>
</feature>
<dbReference type="KEGG" id="hazt:108675806"/>
<dbReference type="Pfam" id="PF21044">
    <property type="entry name" value="CIP2A_N"/>
    <property type="match status" value="1"/>
</dbReference>
<accession>A0A8B7NZZ2</accession>
<keyword evidence="1" id="KW-0175">Coiled coil</keyword>
<evidence type="ECO:0000259" key="2">
    <source>
        <dbReference type="Pfam" id="PF21044"/>
    </source>
</evidence>
<dbReference type="GeneID" id="108675806"/>
<dbReference type="OMA" id="SYKAFTH"/>
<dbReference type="PANTHER" id="PTHR23161:SF2">
    <property type="entry name" value="PROTEIN CIP2A"/>
    <property type="match status" value="1"/>
</dbReference>
<dbReference type="InterPro" id="IPR016024">
    <property type="entry name" value="ARM-type_fold"/>
</dbReference>
<dbReference type="InterPro" id="IPR042510">
    <property type="entry name" value="CIP2A"/>
</dbReference>
<dbReference type="PANTHER" id="PTHR23161">
    <property type="entry name" value="PROTEIN CIP2A"/>
    <property type="match status" value="1"/>
</dbReference>
<dbReference type="OrthoDB" id="73401at2759"/>
<protein>
    <submittedName>
        <fullName evidence="4">Protein CIP2A homolog</fullName>
    </submittedName>
</protein>
<gene>
    <name evidence="4" type="primary">LOC108675806</name>
</gene>
<proteinExistence type="predicted"/>
<dbReference type="RefSeq" id="XP_018019322.1">
    <property type="nucleotide sequence ID" value="XM_018163833.2"/>
</dbReference>
<dbReference type="Proteomes" id="UP000694843">
    <property type="component" value="Unplaced"/>
</dbReference>
<evidence type="ECO:0000313" key="4">
    <source>
        <dbReference type="RefSeq" id="XP_018019322.1"/>
    </source>
</evidence>
<name>A0A8B7NZZ2_HYAAZ</name>
<evidence type="ECO:0000256" key="1">
    <source>
        <dbReference type="SAM" id="Coils"/>
    </source>
</evidence>
<sequence>MASSDCSGSNLQQIKKFIRMTYDYFLRPEKVMPQLQRQMQLLTVEEDLTTFEPSSIETLEFYSCLDMLLAKPDSQNVVAWKAILLISHMAKSPVVLRALRDEVQMVPVLGEYLQIVDLSADRYLKTLTLLQKITHGIKIERKEAWLPTLLPHLVHTIIESVETTGDRDKLLLCPALTTLCNLCRCNLPVLQCLVQWANPNRLLTVLVSKLHDCSKSAQLLSMELWLLITTVHPIDSEESVILQVDRALSLLLAVCREGFSHGSAELIQLATDVLVSFSHMPQVRSKLVSNKTCGRDIMEIWKLVDKCEEQTLLPHVSDFLSALIKLDLPQAADILPAALDKAVTWVESSGSHWGLRLLHAFLCTASQPLTEHQITSFCVAAGSVLQKSLGGAGVEQVLVVVAAVQLLQEVLKRVPAMHSRVTLSPPELTACLEKLSEIASQSSELQKQGALVAQKLSSKSTRPLDSMMANSSSGGDCSQCSDGHDAGVSSSFLFSCGSSVSFLCAEAIVRILHLVKQIGKEDLQFSLHFCELMKCSYLMPHVMICHASLNRDLVALAVELLCDSSASQESLDVIINMTCEQNRRCQNSEILASPAVGRGSVLEDAFDSMHISNDSGFQRAATDRGSISEIFKRVDDLMARLNAIVAPEEMRDLPLTDLVEMYEFKLGGMAHTEAALQELLSVADSKSRVLERSLLRTKVENHRVLGLVRAREERVQSLLAEKLADQEQARTIRETLSKEKAAVERESCRLRGSLNSLHAELATKDKKLQLLSSALEEATAETASLQKMFEKEKSKKEGLQQELESLQSTHSTIEKIVAKQKQENLDLEKMMRNLEQTVADRDTKIEELTKTNLSLQKIRDVIHNISSGKPLA</sequence>
<dbReference type="InterPro" id="IPR048701">
    <property type="entry name" value="CIP2A_N"/>
</dbReference>
<dbReference type="SUPFAM" id="SSF48371">
    <property type="entry name" value="ARM repeat"/>
    <property type="match status" value="1"/>
</dbReference>